<dbReference type="OrthoDB" id="9782108at2"/>
<dbReference type="EMBL" id="MTJN01000002">
    <property type="protein sequence ID" value="OOV05878.1"/>
    <property type="molecule type" value="Genomic_DNA"/>
</dbReference>
<dbReference type="InterPro" id="IPR036388">
    <property type="entry name" value="WH-like_DNA-bd_sf"/>
</dbReference>
<keyword evidence="9" id="KW-1185">Reference proteome</keyword>
<evidence type="ECO:0000256" key="1">
    <source>
        <dbReference type="ARBA" id="ARBA00010641"/>
    </source>
</evidence>
<dbReference type="InterPro" id="IPR014284">
    <property type="entry name" value="RNA_pol_sigma-70_dom"/>
</dbReference>
<evidence type="ECO:0000256" key="2">
    <source>
        <dbReference type="ARBA" id="ARBA00023015"/>
    </source>
</evidence>
<dbReference type="Gene3D" id="1.10.10.10">
    <property type="entry name" value="Winged helix-like DNA-binding domain superfamily/Winged helix DNA-binding domain"/>
    <property type="match status" value="1"/>
</dbReference>
<evidence type="ECO:0000256" key="4">
    <source>
        <dbReference type="ARBA" id="ARBA00023125"/>
    </source>
</evidence>
<dbReference type="NCBIfam" id="TIGR02943">
    <property type="entry name" value="Sig70_famx1"/>
    <property type="match status" value="1"/>
</dbReference>
<dbReference type="Proteomes" id="UP000190750">
    <property type="component" value="Unassembled WGS sequence"/>
</dbReference>
<feature type="domain" description="RNA polymerase sigma factor 70 region 4 type 2" evidence="7">
    <location>
        <begin position="146"/>
        <end position="193"/>
    </location>
</feature>
<dbReference type="InterPro" id="IPR013249">
    <property type="entry name" value="RNA_pol_sigma70_r4_t2"/>
</dbReference>
<comment type="caution">
    <text evidence="8">The sequence shown here is derived from an EMBL/GenBank/DDBJ whole genome shotgun (WGS) entry which is preliminary data.</text>
</comment>
<evidence type="ECO:0000259" key="6">
    <source>
        <dbReference type="Pfam" id="PF04542"/>
    </source>
</evidence>
<dbReference type="Pfam" id="PF04542">
    <property type="entry name" value="Sigma70_r2"/>
    <property type="match status" value="1"/>
</dbReference>
<sequence length="207" mass="23588">MDAQLREALGSELPDTSILSDTAFLSDLRRQMLRFATLQLSSSHTAEDAVQEALVGALKNAKAFAGRAALKTWVFAILRNKIADVLRHKQRTGDASSLLREPQEHEDFSELFDPKGHWQADERPAHWGNPHEALHQQQFWAVFEICLERLPGNQARVFMMKEFIELDATEICTAVGISTSNLNVMLHRARLRLRECLENNWFARGEH</sequence>
<evidence type="ECO:0000313" key="8">
    <source>
        <dbReference type="EMBL" id="OOV05878.1"/>
    </source>
</evidence>
<dbReference type="Pfam" id="PF08281">
    <property type="entry name" value="Sigma70_r4_2"/>
    <property type="match status" value="1"/>
</dbReference>
<proteinExistence type="inferred from homology"/>
<organism evidence="8 9">
    <name type="scientific">Rhodoferax fermentans</name>
    <dbReference type="NCBI Taxonomy" id="28066"/>
    <lineage>
        <taxon>Bacteria</taxon>
        <taxon>Pseudomonadati</taxon>
        <taxon>Pseudomonadota</taxon>
        <taxon>Betaproteobacteria</taxon>
        <taxon>Burkholderiales</taxon>
        <taxon>Comamonadaceae</taxon>
        <taxon>Rhodoferax</taxon>
    </lineage>
</organism>
<keyword evidence="5" id="KW-0804">Transcription</keyword>
<dbReference type="NCBIfam" id="TIGR02937">
    <property type="entry name" value="sigma70-ECF"/>
    <property type="match status" value="1"/>
</dbReference>
<keyword evidence="4" id="KW-0238">DNA-binding</keyword>
<dbReference type="InterPro" id="IPR039425">
    <property type="entry name" value="RNA_pol_sigma-70-like"/>
</dbReference>
<dbReference type="InterPro" id="IPR007627">
    <property type="entry name" value="RNA_pol_sigma70_r2"/>
</dbReference>
<dbReference type="InterPro" id="IPR014289">
    <property type="entry name" value="RNA_pol_sigma-24-rel"/>
</dbReference>
<dbReference type="SUPFAM" id="SSF88659">
    <property type="entry name" value="Sigma3 and sigma4 domains of RNA polymerase sigma factors"/>
    <property type="match status" value="1"/>
</dbReference>
<accession>A0A1T1APK0</accession>
<name>A0A1T1APK0_RHOFE</name>
<comment type="similarity">
    <text evidence="1">Belongs to the sigma-70 factor family. ECF subfamily.</text>
</comment>
<keyword evidence="2" id="KW-0805">Transcription regulation</keyword>
<dbReference type="GO" id="GO:0003677">
    <property type="term" value="F:DNA binding"/>
    <property type="evidence" value="ECO:0007669"/>
    <property type="project" value="UniProtKB-KW"/>
</dbReference>
<reference evidence="8 9" key="1">
    <citation type="submission" date="2017-01" db="EMBL/GenBank/DDBJ databases">
        <title>Genome sequencing of Rhodoferax fermentans JCM 7819.</title>
        <authorList>
            <person name="Kim Y.J."/>
            <person name="Farh M.E.-A."/>
            <person name="Yang D.-C."/>
        </authorList>
    </citation>
    <scope>NUCLEOTIDE SEQUENCE [LARGE SCALE GENOMIC DNA]</scope>
    <source>
        <strain evidence="8 9">JCM 7819</strain>
    </source>
</reference>
<dbReference type="STRING" id="28066.RF819_03365"/>
<evidence type="ECO:0000313" key="9">
    <source>
        <dbReference type="Proteomes" id="UP000190750"/>
    </source>
</evidence>
<evidence type="ECO:0000256" key="3">
    <source>
        <dbReference type="ARBA" id="ARBA00023082"/>
    </source>
</evidence>
<dbReference type="PANTHER" id="PTHR43133">
    <property type="entry name" value="RNA POLYMERASE ECF-TYPE SIGMA FACTO"/>
    <property type="match status" value="1"/>
</dbReference>
<feature type="domain" description="RNA polymerase sigma-70 region 2" evidence="6">
    <location>
        <begin position="27"/>
        <end position="92"/>
    </location>
</feature>
<gene>
    <name evidence="8" type="ORF">RF819_03365</name>
</gene>
<dbReference type="SUPFAM" id="SSF88946">
    <property type="entry name" value="Sigma2 domain of RNA polymerase sigma factors"/>
    <property type="match status" value="1"/>
</dbReference>
<evidence type="ECO:0000259" key="7">
    <source>
        <dbReference type="Pfam" id="PF08281"/>
    </source>
</evidence>
<dbReference type="NCBIfam" id="NF009196">
    <property type="entry name" value="PRK12544.1"/>
    <property type="match status" value="1"/>
</dbReference>
<protein>
    <submittedName>
        <fullName evidence="8">RNA polymerase subunit sigma</fullName>
    </submittedName>
</protein>
<dbReference type="Gene3D" id="1.10.1740.10">
    <property type="match status" value="1"/>
</dbReference>
<dbReference type="PANTHER" id="PTHR43133:SF8">
    <property type="entry name" value="RNA POLYMERASE SIGMA FACTOR HI_1459-RELATED"/>
    <property type="match status" value="1"/>
</dbReference>
<dbReference type="InterPro" id="IPR013324">
    <property type="entry name" value="RNA_pol_sigma_r3/r4-like"/>
</dbReference>
<evidence type="ECO:0000256" key="5">
    <source>
        <dbReference type="ARBA" id="ARBA00023163"/>
    </source>
</evidence>
<dbReference type="RefSeq" id="WP_078363659.1">
    <property type="nucleotide sequence ID" value="NZ_MTJN01000002.1"/>
</dbReference>
<dbReference type="AlphaFoldDB" id="A0A1T1APK0"/>
<keyword evidence="3" id="KW-0731">Sigma factor</keyword>
<dbReference type="GO" id="GO:0016987">
    <property type="term" value="F:sigma factor activity"/>
    <property type="evidence" value="ECO:0007669"/>
    <property type="project" value="UniProtKB-KW"/>
</dbReference>
<dbReference type="GO" id="GO:0006352">
    <property type="term" value="P:DNA-templated transcription initiation"/>
    <property type="evidence" value="ECO:0007669"/>
    <property type="project" value="InterPro"/>
</dbReference>
<dbReference type="InterPro" id="IPR013325">
    <property type="entry name" value="RNA_pol_sigma_r2"/>
</dbReference>